<dbReference type="InterPro" id="IPR035642">
    <property type="entry name" value="MraZ_N"/>
</dbReference>
<dbReference type="CDD" id="cd16321">
    <property type="entry name" value="MraZ_C"/>
    <property type="match status" value="1"/>
</dbReference>
<sequence>MFLGEYKTSFSGRGRIVLPKRMRSELKEEKTVILSKGFESCIWGFTQKGFEKEAGKQLEISATEERARYMRRYLFSGSESVELDAQGRIIIPSALLDFASVKKEVVIIGAGDHFEIWDVKRWKKHIRKIERSHGRIS</sequence>
<dbReference type="HAMAP" id="MF_01008">
    <property type="entry name" value="MraZ"/>
    <property type="match status" value="1"/>
</dbReference>
<keyword evidence="6 7" id="KW-0804">Transcription</keyword>
<comment type="similarity">
    <text evidence="7">Belongs to the MraZ family.</text>
</comment>
<dbReference type="InterPro" id="IPR038619">
    <property type="entry name" value="MraZ_sf"/>
</dbReference>
<evidence type="ECO:0000256" key="4">
    <source>
        <dbReference type="ARBA" id="ARBA00023015"/>
    </source>
</evidence>
<dbReference type="InterPro" id="IPR003444">
    <property type="entry name" value="MraZ"/>
</dbReference>
<keyword evidence="3" id="KW-0677">Repeat</keyword>
<dbReference type="InterPro" id="IPR037914">
    <property type="entry name" value="SpoVT-AbrB_sf"/>
</dbReference>
<dbReference type="GO" id="GO:0009295">
    <property type="term" value="C:nucleoid"/>
    <property type="evidence" value="ECO:0007669"/>
    <property type="project" value="UniProtKB-SubCell"/>
</dbReference>
<dbReference type="CDD" id="cd16320">
    <property type="entry name" value="MraZ_N"/>
    <property type="match status" value="1"/>
</dbReference>
<dbReference type="Gene3D" id="3.40.1550.20">
    <property type="entry name" value="Transcriptional regulator MraZ domain"/>
    <property type="match status" value="1"/>
</dbReference>
<dbReference type="GO" id="GO:2000143">
    <property type="term" value="P:negative regulation of DNA-templated transcription initiation"/>
    <property type="evidence" value="ECO:0007669"/>
    <property type="project" value="TreeGrafter"/>
</dbReference>
<dbReference type="InterPro" id="IPR020603">
    <property type="entry name" value="MraZ_dom"/>
</dbReference>
<organism evidence="9 10">
    <name type="scientific">Candidatus Daviesbacteria bacterium GW2011_GWC2_40_12</name>
    <dbReference type="NCBI Taxonomy" id="1618431"/>
    <lineage>
        <taxon>Bacteria</taxon>
        <taxon>Candidatus Daviesiibacteriota</taxon>
    </lineage>
</organism>
<evidence type="ECO:0000256" key="6">
    <source>
        <dbReference type="ARBA" id="ARBA00023163"/>
    </source>
</evidence>
<evidence type="ECO:0000313" key="9">
    <source>
        <dbReference type="EMBL" id="KKR42724.1"/>
    </source>
</evidence>
<keyword evidence="2 7" id="KW-0963">Cytoplasm</keyword>
<dbReference type="GO" id="GO:0005737">
    <property type="term" value="C:cytoplasm"/>
    <property type="evidence" value="ECO:0007669"/>
    <property type="project" value="UniProtKB-UniRule"/>
</dbReference>
<accession>A0A0G0QQL5</accession>
<dbReference type="SUPFAM" id="SSF89447">
    <property type="entry name" value="AbrB/MazE/MraZ-like"/>
    <property type="match status" value="1"/>
</dbReference>
<evidence type="ECO:0000256" key="2">
    <source>
        <dbReference type="ARBA" id="ARBA00022490"/>
    </source>
</evidence>
<dbReference type="Proteomes" id="UP000034881">
    <property type="component" value="Unassembled WGS sequence"/>
</dbReference>
<name>A0A0G0QQL5_9BACT</name>
<dbReference type="GO" id="GO:0000976">
    <property type="term" value="F:transcription cis-regulatory region binding"/>
    <property type="evidence" value="ECO:0007669"/>
    <property type="project" value="TreeGrafter"/>
</dbReference>
<evidence type="ECO:0000256" key="5">
    <source>
        <dbReference type="ARBA" id="ARBA00023125"/>
    </source>
</evidence>
<evidence type="ECO:0000256" key="7">
    <source>
        <dbReference type="HAMAP-Rule" id="MF_01008"/>
    </source>
</evidence>
<dbReference type="PANTHER" id="PTHR34701">
    <property type="entry name" value="TRANSCRIPTIONAL REGULATOR MRAZ"/>
    <property type="match status" value="1"/>
</dbReference>
<keyword evidence="5 7" id="KW-0238">DNA-binding</keyword>
<evidence type="ECO:0000256" key="3">
    <source>
        <dbReference type="ARBA" id="ARBA00022737"/>
    </source>
</evidence>
<dbReference type="PROSITE" id="PS51740">
    <property type="entry name" value="SPOVT_ABRB"/>
    <property type="match status" value="1"/>
</dbReference>
<gene>
    <name evidence="7" type="primary">mraZ</name>
    <name evidence="9" type="ORF">UT77_C0001G0175</name>
</gene>
<comment type="caution">
    <text evidence="9">The sequence shown here is derived from an EMBL/GenBank/DDBJ whole genome shotgun (WGS) entry which is preliminary data.</text>
</comment>
<comment type="subcellular location">
    <subcellularLocation>
        <location evidence="7">Cytoplasm</location>
        <location evidence="7">Nucleoid</location>
    </subcellularLocation>
</comment>
<evidence type="ECO:0000256" key="1">
    <source>
        <dbReference type="ARBA" id="ARBA00013860"/>
    </source>
</evidence>
<evidence type="ECO:0000313" key="10">
    <source>
        <dbReference type="Proteomes" id="UP000034881"/>
    </source>
</evidence>
<feature type="domain" description="SpoVT-AbrB" evidence="8">
    <location>
        <begin position="78"/>
        <end position="121"/>
    </location>
</feature>
<dbReference type="Pfam" id="PF02381">
    <property type="entry name" value="MraZ"/>
    <property type="match status" value="2"/>
</dbReference>
<protein>
    <recommendedName>
        <fullName evidence="1 7">Transcriptional regulator MraZ</fullName>
    </recommendedName>
</protein>
<proteinExistence type="inferred from homology"/>
<dbReference type="InterPro" id="IPR035644">
    <property type="entry name" value="MraZ_C"/>
</dbReference>
<dbReference type="InterPro" id="IPR007159">
    <property type="entry name" value="SpoVT-AbrB_dom"/>
</dbReference>
<dbReference type="NCBIfam" id="TIGR00242">
    <property type="entry name" value="division/cell wall cluster transcriptional repressor MraZ"/>
    <property type="match status" value="1"/>
</dbReference>
<dbReference type="AlphaFoldDB" id="A0A0G0QQL5"/>
<dbReference type="GO" id="GO:0003700">
    <property type="term" value="F:DNA-binding transcription factor activity"/>
    <property type="evidence" value="ECO:0007669"/>
    <property type="project" value="UniProtKB-UniRule"/>
</dbReference>
<evidence type="ECO:0000259" key="8">
    <source>
        <dbReference type="PROSITE" id="PS51740"/>
    </source>
</evidence>
<comment type="subunit">
    <text evidence="7">Forms oligomers.</text>
</comment>
<dbReference type="PANTHER" id="PTHR34701:SF1">
    <property type="entry name" value="TRANSCRIPTIONAL REGULATOR MRAZ"/>
    <property type="match status" value="1"/>
</dbReference>
<reference evidence="9 10" key="1">
    <citation type="journal article" date="2015" name="Nature">
        <title>rRNA introns, odd ribosomes, and small enigmatic genomes across a large radiation of phyla.</title>
        <authorList>
            <person name="Brown C.T."/>
            <person name="Hug L.A."/>
            <person name="Thomas B.C."/>
            <person name="Sharon I."/>
            <person name="Castelle C.J."/>
            <person name="Singh A."/>
            <person name="Wilkins M.J."/>
            <person name="Williams K.H."/>
            <person name="Banfield J.F."/>
        </authorList>
    </citation>
    <scope>NUCLEOTIDE SEQUENCE [LARGE SCALE GENOMIC DNA]</scope>
</reference>
<keyword evidence="4 7" id="KW-0805">Transcription regulation</keyword>
<dbReference type="EMBL" id="LBYB01000001">
    <property type="protein sequence ID" value="KKR42724.1"/>
    <property type="molecule type" value="Genomic_DNA"/>
</dbReference>